<dbReference type="FunCoup" id="A0A6N7EUE1">
    <property type="interactions" value="230"/>
</dbReference>
<dbReference type="UniPathway" id="UPA00142">
    <property type="reaction ID" value="UER00210"/>
</dbReference>
<comment type="cofactor">
    <cofactor evidence="1">
        <name>Mn(2+)</name>
        <dbReference type="ChEBI" id="CHEBI:29035"/>
    </cofactor>
</comment>
<dbReference type="InterPro" id="IPR004218">
    <property type="entry name" value="GSHS_ATP-bd"/>
</dbReference>
<evidence type="ECO:0000256" key="2">
    <source>
        <dbReference type="ARBA" id="ARBA00001946"/>
    </source>
</evidence>
<evidence type="ECO:0000313" key="13">
    <source>
        <dbReference type="Proteomes" id="UP000471298"/>
    </source>
</evidence>
<evidence type="ECO:0000256" key="5">
    <source>
        <dbReference type="ARBA" id="ARBA00022723"/>
    </source>
</evidence>
<evidence type="ECO:0000256" key="10">
    <source>
        <dbReference type="HAMAP-Rule" id="MF_00162"/>
    </source>
</evidence>
<dbReference type="Proteomes" id="UP000471298">
    <property type="component" value="Unassembled WGS sequence"/>
</dbReference>
<feature type="domain" description="ATP-grasp" evidence="11">
    <location>
        <begin position="118"/>
        <end position="302"/>
    </location>
</feature>
<proteinExistence type="inferred from homology"/>
<dbReference type="InterPro" id="IPR011761">
    <property type="entry name" value="ATP-grasp"/>
</dbReference>
<name>A0A6N7EUE1_9GAMM</name>
<evidence type="ECO:0000256" key="1">
    <source>
        <dbReference type="ARBA" id="ARBA00001936"/>
    </source>
</evidence>
<organism evidence="12 13">
    <name type="scientific">Ostreibacterium oceani</name>
    <dbReference type="NCBI Taxonomy" id="2654998"/>
    <lineage>
        <taxon>Bacteria</taxon>
        <taxon>Pseudomonadati</taxon>
        <taxon>Pseudomonadota</taxon>
        <taxon>Gammaproteobacteria</taxon>
        <taxon>Cardiobacteriales</taxon>
        <taxon>Ostreibacteriaceae</taxon>
        <taxon>Ostreibacterium</taxon>
    </lineage>
</organism>
<comment type="catalytic activity">
    <reaction evidence="10">
        <text>gamma-L-glutamyl-L-cysteine + glycine + ATP = glutathione + ADP + phosphate + H(+)</text>
        <dbReference type="Rhea" id="RHEA:13557"/>
        <dbReference type="ChEBI" id="CHEBI:15378"/>
        <dbReference type="ChEBI" id="CHEBI:30616"/>
        <dbReference type="ChEBI" id="CHEBI:43474"/>
        <dbReference type="ChEBI" id="CHEBI:57305"/>
        <dbReference type="ChEBI" id="CHEBI:57925"/>
        <dbReference type="ChEBI" id="CHEBI:58173"/>
        <dbReference type="ChEBI" id="CHEBI:456216"/>
        <dbReference type="EC" id="6.3.2.3"/>
    </reaction>
</comment>
<keyword evidence="4 10" id="KW-0317">Glutathione biosynthesis</keyword>
<gene>
    <name evidence="10 12" type="primary">gshB</name>
    <name evidence="12" type="ORF">GCU85_02485</name>
</gene>
<evidence type="ECO:0000256" key="7">
    <source>
        <dbReference type="ARBA" id="ARBA00022840"/>
    </source>
</evidence>
<dbReference type="Gene3D" id="3.40.50.20">
    <property type="match status" value="1"/>
</dbReference>
<dbReference type="Pfam" id="PF02955">
    <property type="entry name" value="GSH-S_ATP"/>
    <property type="match status" value="1"/>
</dbReference>
<dbReference type="GO" id="GO:0046872">
    <property type="term" value="F:metal ion binding"/>
    <property type="evidence" value="ECO:0007669"/>
    <property type="project" value="UniProtKB-KW"/>
</dbReference>
<evidence type="ECO:0000256" key="4">
    <source>
        <dbReference type="ARBA" id="ARBA00022684"/>
    </source>
</evidence>
<evidence type="ECO:0000256" key="9">
    <source>
        <dbReference type="ARBA" id="ARBA00023211"/>
    </source>
</evidence>
<dbReference type="InterPro" id="IPR013815">
    <property type="entry name" value="ATP_grasp_subdomain_1"/>
</dbReference>
<dbReference type="Pfam" id="PF02951">
    <property type="entry name" value="GSH-S_N"/>
    <property type="match status" value="1"/>
</dbReference>
<dbReference type="InParanoid" id="A0A6N7EUE1"/>
<keyword evidence="13" id="KW-1185">Reference proteome</keyword>
<dbReference type="HAMAP" id="MF_00162">
    <property type="entry name" value="GSH_S"/>
    <property type="match status" value="1"/>
</dbReference>
<keyword evidence="3 10" id="KW-0436">Ligase</keyword>
<dbReference type="NCBIfam" id="TIGR01380">
    <property type="entry name" value="glut_syn"/>
    <property type="match status" value="1"/>
</dbReference>
<dbReference type="PANTHER" id="PTHR21621">
    <property type="entry name" value="RIBOSOMAL PROTEIN S6 MODIFICATION PROTEIN"/>
    <property type="match status" value="1"/>
</dbReference>
<dbReference type="InterPro" id="IPR016185">
    <property type="entry name" value="PreATP-grasp_dom_sf"/>
</dbReference>
<dbReference type="NCBIfam" id="NF003573">
    <property type="entry name" value="PRK05246.1"/>
    <property type="match status" value="1"/>
</dbReference>
<dbReference type="SUPFAM" id="SSF52440">
    <property type="entry name" value="PreATP-grasp domain"/>
    <property type="match status" value="1"/>
</dbReference>
<dbReference type="GO" id="GO:0005737">
    <property type="term" value="C:cytoplasm"/>
    <property type="evidence" value="ECO:0007669"/>
    <property type="project" value="TreeGrafter"/>
</dbReference>
<evidence type="ECO:0000256" key="6">
    <source>
        <dbReference type="ARBA" id="ARBA00022741"/>
    </source>
</evidence>
<dbReference type="EC" id="6.3.2.3" evidence="10"/>
<keyword evidence="5" id="KW-0479">Metal-binding</keyword>
<dbReference type="AlphaFoldDB" id="A0A6N7EUE1"/>
<evidence type="ECO:0000256" key="8">
    <source>
        <dbReference type="ARBA" id="ARBA00022842"/>
    </source>
</evidence>
<evidence type="ECO:0000256" key="3">
    <source>
        <dbReference type="ARBA" id="ARBA00022598"/>
    </source>
</evidence>
<comment type="pathway">
    <text evidence="10">Sulfur metabolism; glutathione biosynthesis; glutathione from L-cysteine and L-glutamate: step 2/2.</text>
</comment>
<dbReference type="GO" id="GO:0004363">
    <property type="term" value="F:glutathione synthase activity"/>
    <property type="evidence" value="ECO:0007669"/>
    <property type="project" value="UniProtKB-UniRule"/>
</dbReference>
<keyword evidence="6 10" id="KW-0547">Nucleotide-binding</keyword>
<evidence type="ECO:0000313" key="12">
    <source>
        <dbReference type="EMBL" id="MPV85603.1"/>
    </source>
</evidence>
<dbReference type="Gene3D" id="3.30.1490.20">
    <property type="entry name" value="ATP-grasp fold, A domain"/>
    <property type="match status" value="1"/>
</dbReference>
<comment type="similarity">
    <text evidence="10">Belongs to the prokaryotic GSH synthase family.</text>
</comment>
<dbReference type="PROSITE" id="PS50975">
    <property type="entry name" value="ATP_GRASP"/>
    <property type="match status" value="1"/>
</dbReference>
<dbReference type="PANTHER" id="PTHR21621:SF4">
    <property type="entry name" value="GLUTATHIONE SYNTHETASE"/>
    <property type="match status" value="1"/>
</dbReference>
<comment type="caution">
    <text evidence="12">The sequence shown here is derived from an EMBL/GenBank/DDBJ whole genome shotgun (WGS) entry which is preliminary data.</text>
</comment>
<accession>A0A6N7EUE1</accession>
<dbReference type="EMBL" id="WHNW01000002">
    <property type="protein sequence ID" value="MPV85603.1"/>
    <property type="molecule type" value="Genomic_DNA"/>
</dbReference>
<reference evidence="12 13" key="1">
    <citation type="submission" date="2019-10" db="EMBL/GenBank/DDBJ databases">
        <title>Cardiobacteriales fam. a chemoheterotrophic member of the order Cardiobacteriales, and proposal of Cardiobacteriales fam. nov.</title>
        <authorList>
            <person name="Wang C."/>
        </authorList>
    </citation>
    <scope>NUCLEOTIDE SEQUENCE [LARGE SCALE GENOMIC DNA]</scope>
    <source>
        <strain evidence="12 13">ML27</strain>
    </source>
</reference>
<protein>
    <recommendedName>
        <fullName evidence="10">Glutathione synthetase</fullName>
        <ecNumber evidence="10">6.3.2.3</ecNumber>
    </recommendedName>
    <alternativeName>
        <fullName evidence="10">GSH synthetase</fullName>
        <shortName evidence="10">GSH-S</shortName>
        <shortName evidence="10">GSHase</shortName>
    </alternativeName>
    <alternativeName>
        <fullName evidence="10">Glutathione synthase</fullName>
    </alternativeName>
</protein>
<comment type="cofactor">
    <cofactor evidence="2">
        <name>Mg(2+)</name>
        <dbReference type="ChEBI" id="CHEBI:18420"/>
    </cofactor>
</comment>
<dbReference type="Gene3D" id="3.30.470.20">
    <property type="entry name" value="ATP-grasp fold, B domain"/>
    <property type="match status" value="1"/>
</dbReference>
<keyword evidence="8" id="KW-0460">Magnesium</keyword>
<dbReference type="GO" id="GO:0005524">
    <property type="term" value="F:ATP binding"/>
    <property type="evidence" value="ECO:0007669"/>
    <property type="project" value="UniProtKB-UniRule"/>
</dbReference>
<keyword evidence="7 10" id="KW-0067">ATP-binding</keyword>
<dbReference type="InterPro" id="IPR006284">
    <property type="entry name" value="Glut_synth_pro"/>
</dbReference>
<keyword evidence="9" id="KW-0464">Manganese</keyword>
<sequence length="308" mass="33390">MDAVEEIKPYKDSTFAMMLAAQARGHALYYFQQQDLWAEDGIAMTACQAITVSDTAGHYFALDDAISCPLHAFDAILMRKDPPFDMEYIYSTYFLDMAVAQGTLVVNPPNALRQVNEKFFITDFPELAPPTLISQDIGRIKAFISAHKQAVLKPLDGMGGKGIFKMTQGEPNTNAILEALGNGQQTLMIQAFLPEVCAGDKRILLVDGEPAAHGLARIPSDADFRANLAVGGRGEVQPLSARERAICEAIKPRLQALGLLFVGLDVIGGYVTEINVTSPTCIREIEAATGEQIADRLIAKIESMVLAG</sequence>
<dbReference type="SUPFAM" id="SSF56059">
    <property type="entry name" value="Glutathione synthetase ATP-binding domain-like"/>
    <property type="match status" value="1"/>
</dbReference>
<dbReference type="InterPro" id="IPR004215">
    <property type="entry name" value="GSHS_N"/>
</dbReference>
<evidence type="ECO:0000259" key="11">
    <source>
        <dbReference type="PROSITE" id="PS50975"/>
    </source>
</evidence>